<dbReference type="Proteomes" id="UP001177021">
    <property type="component" value="Unassembled WGS sequence"/>
</dbReference>
<evidence type="ECO:0000313" key="1">
    <source>
        <dbReference type="EMBL" id="CAJ2670130.1"/>
    </source>
</evidence>
<protein>
    <submittedName>
        <fullName evidence="1">Uncharacterized protein</fullName>
    </submittedName>
</protein>
<sequence length="97" mass="11087">MENRTPKRIVNGAARTQAPTATNYDVDSTTWVDLRIAPLLSAMEVIGLSDRPFTPSEYDTYFATLELKIILCPFFCQQLSTTYDVELDYTCIYHIKL</sequence>
<evidence type="ECO:0000313" key="2">
    <source>
        <dbReference type="Proteomes" id="UP001177021"/>
    </source>
</evidence>
<dbReference type="EMBL" id="CASHSV030000615">
    <property type="protein sequence ID" value="CAJ2670130.1"/>
    <property type="molecule type" value="Genomic_DNA"/>
</dbReference>
<gene>
    <name evidence="1" type="ORF">MILVUS5_LOCUS34210</name>
</gene>
<keyword evidence="2" id="KW-1185">Reference proteome</keyword>
<accession>A0ACB0LND4</accession>
<proteinExistence type="predicted"/>
<name>A0ACB0LND4_TRIPR</name>
<reference evidence="1" key="1">
    <citation type="submission" date="2023-10" db="EMBL/GenBank/DDBJ databases">
        <authorList>
            <person name="Rodriguez Cubillos JULIANA M."/>
            <person name="De Vega J."/>
        </authorList>
    </citation>
    <scope>NUCLEOTIDE SEQUENCE</scope>
</reference>
<organism evidence="1 2">
    <name type="scientific">Trifolium pratense</name>
    <name type="common">Red clover</name>
    <dbReference type="NCBI Taxonomy" id="57577"/>
    <lineage>
        <taxon>Eukaryota</taxon>
        <taxon>Viridiplantae</taxon>
        <taxon>Streptophyta</taxon>
        <taxon>Embryophyta</taxon>
        <taxon>Tracheophyta</taxon>
        <taxon>Spermatophyta</taxon>
        <taxon>Magnoliopsida</taxon>
        <taxon>eudicotyledons</taxon>
        <taxon>Gunneridae</taxon>
        <taxon>Pentapetalae</taxon>
        <taxon>rosids</taxon>
        <taxon>fabids</taxon>
        <taxon>Fabales</taxon>
        <taxon>Fabaceae</taxon>
        <taxon>Papilionoideae</taxon>
        <taxon>50 kb inversion clade</taxon>
        <taxon>NPAAA clade</taxon>
        <taxon>Hologalegina</taxon>
        <taxon>IRL clade</taxon>
        <taxon>Trifolieae</taxon>
        <taxon>Trifolium</taxon>
    </lineage>
</organism>
<comment type="caution">
    <text evidence="1">The sequence shown here is derived from an EMBL/GenBank/DDBJ whole genome shotgun (WGS) entry which is preliminary data.</text>
</comment>